<dbReference type="PROSITE" id="PS50110">
    <property type="entry name" value="RESPONSE_REGULATORY"/>
    <property type="match status" value="2"/>
</dbReference>
<dbReference type="CDD" id="cd17546">
    <property type="entry name" value="REC_hyHK_CKI1_RcsC-like"/>
    <property type="match status" value="1"/>
</dbReference>
<dbReference type="SUPFAM" id="SSF55785">
    <property type="entry name" value="PYP-like sensor domain (PAS domain)"/>
    <property type="match status" value="3"/>
</dbReference>
<evidence type="ECO:0000259" key="17">
    <source>
        <dbReference type="PROSITE" id="PS50112"/>
    </source>
</evidence>
<feature type="modified residue" description="4-aspartylphosphate" evidence="13">
    <location>
        <position position="835"/>
    </location>
</feature>
<dbReference type="PROSITE" id="PS50894">
    <property type="entry name" value="HPT"/>
    <property type="match status" value="1"/>
</dbReference>
<dbReference type="PANTHER" id="PTHR45339:SF1">
    <property type="entry name" value="HYBRID SIGNAL TRANSDUCTION HISTIDINE KINASE J"/>
    <property type="match status" value="1"/>
</dbReference>
<accession>A0A5M6DEN7</accession>
<reference evidence="20 21" key="1">
    <citation type="submission" date="2019-09" db="EMBL/GenBank/DDBJ databases">
        <title>Genome sequence and assembly of Adhaeribacter sp.</title>
        <authorList>
            <person name="Chhetri G."/>
        </authorList>
    </citation>
    <scope>NUCLEOTIDE SEQUENCE [LARGE SCALE GENOMIC DNA]</scope>
    <source>
        <strain evidence="20 21">DK36</strain>
    </source>
</reference>
<name>A0A5M6DEN7_9BACT</name>
<dbReference type="SUPFAM" id="SSF55874">
    <property type="entry name" value="ATPase domain of HSP90 chaperone/DNA topoisomerase II/histidine kinase"/>
    <property type="match status" value="1"/>
</dbReference>
<dbReference type="InterPro" id="IPR000014">
    <property type="entry name" value="PAS"/>
</dbReference>
<dbReference type="Pfam" id="PF02518">
    <property type="entry name" value="HATPase_c"/>
    <property type="match status" value="1"/>
</dbReference>
<dbReference type="SUPFAM" id="SSF52172">
    <property type="entry name" value="CheY-like"/>
    <property type="match status" value="2"/>
</dbReference>
<feature type="domain" description="Response regulatory" evidence="16">
    <location>
        <begin position="7"/>
        <end position="123"/>
    </location>
</feature>
<feature type="domain" description="PAS" evidence="17">
    <location>
        <begin position="396"/>
        <end position="466"/>
    </location>
</feature>
<dbReference type="CDD" id="cd16922">
    <property type="entry name" value="HATPase_EvgS-ArcB-TorS-like"/>
    <property type="match status" value="1"/>
</dbReference>
<dbReference type="SMART" id="SM00448">
    <property type="entry name" value="REC"/>
    <property type="match status" value="2"/>
</dbReference>
<evidence type="ECO:0000256" key="3">
    <source>
        <dbReference type="ARBA" id="ARBA00012438"/>
    </source>
</evidence>
<evidence type="ECO:0000313" key="20">
    <source>
        <dbReference type="EMBL" id="KAA5544762.1"/>
    </source>
</evidence>
<dbReference type="PANTHER" id="PTHR45339">
    <property type="entry name" value="HYBRID SIGNAL TRANSDUCTION HISTIDINE KINASE J"/>
    <property type="match status" value="1"/>
</dbReference>
<evidence type="ECO:0000256" key="2">
    <source>
        <dbReference type="ARBA" id="ARBA00004651"/>
    </source>
</evidence>
<dbReference type="InterPro" id="IPR008207">
    <property type="entry name" value="Sig_transdc_His_kin_Hpt_dom"/>
</dbReference>
<evidence type="ECO:0000259" key="18">
    <source>
        <dbReference type="PROSITE" id="PS50113"/>
    </source>
</evidence>
<dbReference type="FunFam" id="3.30.565.10:FF:000010">
    <property type="entry name" value="Sensor histidine kinase RcsC"/>
    <property type="match status" value="1"/>
</dbReference>
<dbReference type="Gene3D" id="1.20.120.160">
    <property type="entry name" value="HPT domain"/>
    <property type="match status" value="1"/>
</dbReference>
<keyword evidence="10" id="KW-0902">Two-component regulatory system</keyword>
<dbReference type="RefSeq" id="WP_150089012.1">
    <property type="nucleotide sequence ID" value="NZ_VWSF01000010.1"/>
</dbReference>
<dbReference type="NCBIfam" id="TIGR00229">
    <property type="entry name" value="sensory_box"/>
    <property type="match status" value="3"/>
</dbReference>
<proteinExistence type="predicted"/>
<evidence type="ECO:0000259" key="15">
    <source>
        <dbReference type="PROSITE" id="PS50109"/>
    </source>
</evidence>
<dbReference type="CDD" id="cd00130">
    <property type="entry name" value="PAS"/>
    <property type="match status" value="3"/>
</dbReference>
<feature type="domain" description="PAS" evidence="17">
    <location>
        <begin position="270"/>
        <end position="339"/>
    </location>
</feature>
<dbReference type="InterPro" id="IPR036097">
    <property type="entry name" value="HisK_dim/P_sf"/>
</dbReference>
<dbReference type="InterPro" id="IPR013767">
    <property type="entry name" value="PAS_fold"/>
</dbReference>
<evidence type="ECO:0000256" key="11">
    <source>
        <dbReference type="ARBA" id="ARBA00023136"/>
    </source>
</evidence>
<dbReference type="InterPro" id="IPR001610">
    <property type="entry name" value="PAC"/>
</dbReference>
<dbReference type="InterPro" id="IPR003661">
    <property type="entry name" value="HisK_dim/P_dom"/>
</dbReference>
<dbReference type="SMART" id="SM00387">
    <property type="entry name" value="HATPase_c"/>
    <property type="match status" value="1"/>
</dbReference>
<feature type="domain" description="Response regulatory" evidence="16">
    <location>
        <begin position="786"/>
        <end position="903"/>
    </location>
</feature>
<dbReference type="InterPro" id="IPR035965">
    <property type="entry name" value="PAS-like_dom_sf"/>
</dbReference>
<sequence length="1036" mass="116649">MPASEIKLLIIDDDLVDRLTIQRSLAKANINCLIDMAGKGNQGLSLLKEKTYDCIFIDYLLPDTNGVNLLREIRAKEIDTPVIIVTSHGDERVAVDAIKSGASEYISKNMLTPEGISYSLRTAIKLADIERERKAAEAALLQSKNRLKEAQRLAKLGHWEYNLKTNKVIWSEEIFNIFELPEQTEPDYDDYLKIVHPSDQELRKLVFTKSLETKTPYQLDFRIITPSGVTKYIASYGTPVINEHGETTGMVGTVQDISDRISTQKALQESEERYRMLIETMNEGVVHVDNEQNILFANQRFCELMGYAKEEVVGSSIYIFTPDEQNKKIIDEKNTLRKQNISDQYEIQFARKDGQIIHFLVGVNPLLNPDGQVIGSLGTFTDITQRKKIEEALSSREKLLSTLFENAQSFICTHRLDGSILSINKAGANILGVFPTDLLGRSLAEFMEGQQVKQFNTYLQHIQENKHASGLFPFYNRQNNSRHYLLFRNVLYQETDKEEYIIVTAQDITDRIHFEKELTKAKLVAEKSVKVKELFLANMSHEIRTPMNGIIGLTGVLLKMVHDEEQKSFLQAIQASADKLLVIINDILDFSKIDAGKIDFEETDFNPKELLRESVQLFEASAQQKNNKINVNILANVPANVKGDPGKLTQVINNLLSNAVKFTEGGQINLSAELYEENEHTTWLQFTVQDSGIGIPEDKLISIFESFTQASNDTSRKYGGTGLGLTISKQFVELQGGSIEVQSNLGQGSTFRFKLPFKKTEARTAQPPQTKPEAPAYLSAELGALRLLLAEDNEINQILVKKVVGDWGFALDVAENGLQALELFNQNAYDLILMDMQMPEMDGFEAIDYIRKSKTAACKVPIIALTAHASQNEIQKCLQAGADAYVLKPFKSDNLLQEIAALLHRNPDFKPKFPALTPEASSQQYINLDFLKEMANGDNNFVQDICSMFIQQTPGNLEQLLNLAKEEKWPDAKALAHKMKSSVVLIGNKELETICQDIQKYALLPTQRHLILPMILRAKVIFEKAAAELKLELKTP</sequence>
<dbReference type="InterPro" id="IPR003594">
    <property type="entry name" value="HATPase_dom"/>
</dbReference>
<feature type="domain" description="PAC" evidence="18">
    <location>
        <begin position="217"/>
        <end position="269"/>
    </location>
</feature>
<evidence type="ECO:0000313" key="21">
    <source>
        <dbReference type="Proteomes" id="UP000323426"/>
    </source>
</evidence>
<dbReference type="AlphaFoldDB" id="A0A5M6DEN7"/>
<dbReference type="InterPro" id="IPR013655">
    <property type="entry name" value="PAS_fold_3"/>
</dbReference>
<evidence type="ECO:0000259" key="16">
    <source>
        <dbReference type="PROSITE" id="PS50110"/>
    </source>
</evidence>
<dbReference type="Pfam" id="PF00512">
    <property type="entry name" value="HisKA"/>
    <property type="match status" value="1"/>
</dbReference>
<dbReference type="GO" id="GO:0005524">
    <property type="term" value="F:ATP binding"/>
    <property type="evidence" value="ECO:0007669"/>
    <property type="project" value="UniProtKB-KW"/>
</dbReference>
<keyword evidence="11" id="KW-0472">Membrane</keyword>
<keyword evidence="5 13" id="KW-0597">Phosphoprotein</keyword>
<dbReference type="Gene3D" id="3.40.50.2300">
    <property type="match status" value="2"/>
</dbReference>
<evidence type="ECO:0000256" key="13">
    <source>
        <dbReference type="PROSITE-ProRule" id="PRU00169"/>
    </source>
</evidence>
<dbReference type="Pfam" id="PF01627">
    <property type="entry name" value="Hpt"/>
    <property type="match status" value="1"/>
</dbReference>
<dbReference type="Gene3D" id="3.30.450.20">
    <property type="entry name" value="PAS domain"/>
    <property type="match status" value="3"/>
</dbReference>
<dbReference type="CDD" id="cd00156">
    <property type="entry name" value="REC"/>
    <property type="match status" value="1"/>
</dbReference>
<comment type="caution">
    <text evidence="20">The sequence shown here is derived from an EMBL/GenBank/DDBJ whole genome shotgun (WGS) entry which is preliminary data.</text>
</comment>
<evidence type="ECO:0000256" key="1">
    <source>
        <dbReference type="ARBA" id="ARBA00000085"/>
    </source>
</evidence>
<keyword evidence="14" id="KW-0175">Coiled coil</keyword>
<dbReference type="CDD" id="cd00082">
    <property type="entry name" value="HisKA"/>
    <property type="match status" value="1"/>
</dbReference>
<evidence type="ECO:0000259" key="19">
    <source>
        <dbReference type="PROSITE" id="PS50894"/>
    </source>
</evidence>
<dbReference type="PROSITE" id="PS50109">
    <property type="entry name" value="HIS_KIN"/>
    <property type="match status" value="1"/>
</dbReference>
<dbReference type="Pfam" id="PF00072">
    <property type="entry name" value="Response_reg"/>
    <property type="match status" value="2"/>
</dbReference>
<evidence type="ECO:0000256" key="12">
    <source>
        <dbReference type="PROSITE-ProRule" id="PRU00110"/>
    </source>
</evidence>
<evidence type="ECO:0000256" key="10">
    <source>
        <dbReference type="ARBA" id="ARBA00023012"/>
    </source>
</evidence>
<dbReference type="PROSITE" id="PS50113">
    <property type="entry name" value="PAC"/>
    <property type="match status" value="2"/>
</dbReference>
<evidence type="ECO:0000256" key="4">
    <source>
        <dbReference type="ARBA" id="ARBA00022475"/>
    </source>
</evidence>
<organism evidence="20 21">
    <name type="scientific">Adhaeribacter rhizoryzae</name>
    <dbReference type="NCBI Taxonomy" id="2607907"/>
    <lineage>
        <taxon>Bacteria</taxon>
        <taxon>Pseudomonadati</taxon>
        <taxon>Bacteroidota</taxon>
        <taxon>Cytophagia</taxon>
        <taxon>Cytophagales</taxon>
        <taxon>Hymenobacteraceae</taxon>
        <taxon>Adhaeribacter</taxon>
    </lineage>
</organism>
<feature type="coiled-coil region" evidence="14">
    <location>
        <begin position="126"/>
        <end position="153"/>
    </location>
</feature>
<dbReference type="Gene3D" id="3.30.565.10">
    <property type="entry name" value="Histidine kinase-like ATPase, C-terminal domain"/>
    <property type="match status" value="1"/>
</dbReference>
<comment type="subcellular location">
    <subcellularLocation>
        <location evidence="2">Cell membrane</location>
        <topology evidence="2">Multi-pass membrane protein</topology>
    </subcellularLocation>
</comment>
<dbReference type="GO" id="GO:0000155">
    <property type="term" value="F:phosphorelay sensor kinase activity"/>
    <property type="evidence" value="ECO:0007669"/>
    <property type="project" value="InterPro"/>
</dbReference>
<dbReference type="PRINTS" id="PR00344">
    <property type="entry name" value="BCTRLSENSOR"/>
</dbReference>
<feature type="modified residue" description="Phosphohistidine" evidence="12">
    <location>
        <position position="977"/>
    </location>
</feature>
<keyword evidence="7" id="KW-0547">Nucleotide-binding</keyword>
<feature type="domain" description="PAC" evidence="18">
    <location>
        <begin position="343"/>
        <end position="395"/>
    </location>
</feature>
<dbReference type="PROSITE" id="PS50112">
    <property type="entry name" value="PAS"/>
    <property type="match status" value="2"/>
</dbReference>
<dbReference type="Pfam" id="PF00989">
    <property type="entry name" value="PAS"/>
    <property type="match status" value="2"/>
</dbReference>
<dbReference type="SMART" id="SM00388">
    <property type="entry name" value="HisKA"/>
    <property type="match status" value="1"/>
</dbReference>
<dbReference type="SMART" id="SM00091">
    <property type="entry name" value="PAS"/>
    <property type="match status" value="3"/>
</dbReference>
<evidence type="ECO:0000256" key="5">
    <source>
        <dbReference type="ARBA" id="ARBA00022553"/>
    </source>
</evidence>
<dbReference type="Gene3D" id="1.10.287.130">
    <property type="match status" value="1"/>
</dbReference>
<feature type="domain" description="HPt" evidence="19">
    <location>
        <begin position="938"/>
        <end position="1029"/>
    </location>
</feature>
<dbReference type="SUPFAM" id="SSF47384">
    <property type="entry name" value="Homodimeric domain of signal transducing histidine kinase"/>
    <property type="match status" value="1"/>
</dbReference>
<dbReference type="EC" id="2.7.13.3" evidence="3"/>
<feature type="modified residue" description="4-aspartylphosphate" evidence="13">
    <location>
        <position position="58"/>
    </location>
</feature>
<evidence type="ECO:0000256" key="14">
    <source>
        <dbReference type="SAM" id="Coils"/>
    </source>
</evidence>
<keyword evidence="6" id="KW-0812">Transmembrane</keyword>
<dbReference type="SUPFAM" id="SSF47226">
    <property type="entry name" value="Histidine-containing phosphotransfer domain, HPT domain"/>
    <property type="match status" value="1"/>
</dbReference>
<dbReference type="SMART" id="SM00086">
    <property type="entry name" value="PAC"/>
    <property type="match status" value="3"/>
</dbReference>
<gene>
    <name evidence="20" type="ORF">F0145_13830</name>
</gene>
<evidence type="ECO:0000256" key="8">
    <source>
        <dbReference type="ARBA" id="ARBA00022840"/>
    </source>
</evidence>
<dbReference type="InterPro" id="IPR011006">
    <property type="entry name" value="CheY-like_superfamily"/>
</dbReference>
<dbReference type="InterPro" id="IPR004358">
    <property type="entry name" value="Sig_transdc_His_kin-like_C"/>
</dbReference>
<keyword evidence="4" id="KW-1003">Cell membrane</keyword>
<evidence type="ECO:0000256" key="9">
    <source>
        <dbReference type="ARBA" id="ARBA00022989"/>
    </source>
</evidence>
<dbReference type="GO" id="GO:0005886">
    <property type="term" value="C:plasma membrane"/>
    <property type="evidence" value="ECO:0007669"/>
    <property type="project" value="UniProtKB-SubCell"/>
</dbReference>
<dbReference type="GO" id="GO:0006355">
    <property type="term" value="P:regulation of DNA-templated transcription"/>
    <property type="evidence" value="ECO:0007669"/>
    <property type="project" value="InterPro"/>
</dbReference>
<dbReference type="Gene3D" id="2.10.70.100">
    <property type="match status" value="1"/>
</dbReference>
<dbReference type="InterPro" id="IPR005467">
    <property type="entry name" value="His_kinase_dom"/>
</dbReference>
<dbReference type="InterPro" id="IPR036890">
    <property type="entry name" value="HATPase_C_sf"/>
</dbReference>
<dbReference type="EMBL" id="VWSF01000010">
    <property type="protein sequence ID" value="KAA5544762.1"/>
    <property type="molecule type" value="Genomic_DNA"/>
</dbReference>
<evidence type="ECO:0000256" key="7">
    <source>
        <dbReference type="ARBA" id="ARBA00022741"/>
    </source>
</evidence>
<evidence type="ECO:0000256" key="6">
    <source>
        <dbReference type="ARBA" id="ARBA00022692"/>
    </source>
</evidence>
<dbReference type="Proteomes" id="UP000323426">
    <property type="component" value="Unassembled WGS sequence"/>
</dbReference>
<keyword evidence="21" id="KW-1185">Reference proteome</keyword>
<dbReference type="InterPro" id="IPR001789">
    <property type="entry name" value="Sig_transdc_resp-reg_receiver"/>
</dbReference>
<dbReference type="InterPro" id="IPR036641">
    <property type="entry name" value="HPT_dom_sf"/>
</dbReference>
<protein>
    <recommendedName>
        <fullName evidence="3">histidine kinase</fullName>
        <ecNumber evidence="3">2.7.13.3</ecNumber>
    </recommendedName>
</protein>
<feature type="domain" description="Histidine kinase" evidence="15">
    <location>
        <begin position="538"/>
        <end position="759"/>
    </location>
</feature>
<comment type="catalytic activity">
    <reaction evidence="1">
        <text>ATP + protein L-histidine = ADP + protein N-phospho-L-histidine.</text>
        <dbReference type="EC" id="2.7.13.3"/>
    </reaction>
</comment>
<dbReference type="InterPro" id="IPR000700">
    <property type="entry name" value="PAS-assoc_C"/>
</dbReference>
<keyword evidence="9" id="KW-1133">Transmembrane helix</keyword>
<dbReference type="Pfam" id="PF08447">
    <property type="entry name" value="PAS_3"/>
    <property type="match status" value="1"/>
</dbReference>
<keyword evidence="8" id="KW-0067">ATP-binding</keyword>